<sequence>GLAPAYLIADRGYDSDPLVAALAARGTCAVIPPRRKRLFPRAYDAVRYAQRHPIERLFSRLKQFRRVATRYDKLDAHFLAFIHLAATVLRLRDC</sequence>
<gene>
    <name evidence="2" type="ORF">EAH73_07915</name>
</gene>
<dbReference type="RefSeq" id="WP_140465967.1">
    <property type="nucleotide sequence ID" value="NZ_RCYZ01000003.1"/>
</dbReference>
<proteinExistence type="predicted"/>
<feature type="non-terminal residue" evidence="2">
    <location>
        <position position="1"/>
    </location>
</feature>
<evidence type="ECO:0000313" key="3">
    <source>
        <dbReference type="Proteomes" id="UP000317646"/>
    </source>
</evidence>
<organism evidence="2 3">
    <name type="scientific">Hymenobacter nivis</name>
    <dbReference type="NCBI Taxonomy" id="1850093"/>
    <lineage>
        <taxon>Bacteria</taxon>
        <taxon>Pseudomonadati</taxon>
        <taxon>Bacteroidota</taxon>
        <taxon>Cytophagia</taxon>
        <taxon>Cytophagales</taxon>
        <taxon>Hymenobacteraceae</taxon>
        <taxon>Hymenobacter</taxon>
    </lineage>
</organism>
<dbReference type="AlphaFoldDB" id="A0A502GZ43"/>
<dbReference type="Proteomes" id="UP000317646">
    <property type="component" value="Unassembled WGS sequence"/>
</dbReference>
<comment type="caution">
    <text evidence="2">The sequence shown here is derived from an EMBL/GenBank/DDBJ whole genome shotgun (WGS) entry which is preliminary data.</text>
</comment>
<dbReference type="Pfam" id="PF13586">
    <property type="entry name" value="DDE_Tnp_1_2"/>
    <property type="match status" value="1"/>
</dbReference>
<dbReference type="EMBL" id="RCYZ01000003">
    <property type="protein sequence ID" value="TPG66336.1"/>
    <property type="molecule type" value="Genomic_DNA"/>
</dbReference>
<evidence type="ECO:0000259" key="1">
    <source>
        <dbReference type="Pfam" id="PF13586"/>
    </source>
</evidence>
<dbReference type="PANTHER" id="PTHR30007">
    <property type="entry name" value="PHP DOMAIN PROTEIN"/>
    <property type="match status" value="1"/>
</dbReference>
<dbReference type="PANTHER" id="PTHR30007:SF1">
    <property type="entry name" value="BLR1914 PROTEIN"/>
    <property type="match status" value="1"/>
</dbReference>
<keyword evidence="3" id="KW-1185">Reference proteome</keyword>
<name>A0A502GZ43_9BACT</name>
<protein>
    <submittedName>
        <fullName evidence="2">IS5/IS1182 family transposase</fullName>
    </submittedName>
</protein>
<dbReference type="OrthoDB" id="885813at2"/>
<evidence type="ECO:0000313" key="2">
    <source>
        <dbReference type="EMBL" id="TPG66336.1"/>
    </source>
</evidence>
<feature type="domain" description="Transposase DDE" evidence="1">
    <location>
        <begin position="8"/>
        <end position="92"/>
    </location>
</feature>
<accession>A0A502GZ43</accession>
<reference evidence="2 3" key="1">
    <citation type="journal article" date="2019" name="Environ. Microbiol.">
        <title>Species interactions and distinct microbial communities in high Arctic permafrost affected cryosols are associated with the CH4 and CO2 gas fluxes.</title>
        <authorList>
            <person name="Altshuler I."/>
            <person name="Hamel J."/>
            <person name="Turney S."/>
            <person name="Magnuson E."/>
            <person name="Levesque R."/>
            <person name="Greer C."/>
            <person name="Whyte L.G."/>
        </authorList>
    </citation>
    <scope>NUCLEOTIDE SEQUENCE [LARGE SCALE GENOMIC DNA]</scope>
    <source>
        <strain evidence="2 3">S9.2P</strain>
    </source>
</reference>
<dbReference type="InterPro" id="IPR025668">
    <property type="entry name" value="Tnp_DDE_dom"/>
</dbReference>